<dbReference type="PANTHER" id="PTHR42724">
    <property type="entry name" value="TETRAACYLDISACCHARIDE 4'-KINASE"/>
    <property type="match status" value="1"/>
</dbReference>
<dbReference type="OrthoDB" id="9766423at2"/>
<evidence type="ECO:0000256" key="6">
    <source>
        <dbReference type="ARBA" id="ARBA00022556"/>
    </source>
</evidence>
<evidence type="ECO:0000256" key="8">
    <source>
        <dbReference type="ARBA" id="ARBA00022741"/>
    </source>
</evidence>
<dbReference type="NCBIfam" id="TIGR00682">
    <property type="entry name" value="lpxK"/>
    <property type="match status" value="1"/>
</dbReference>
<comment type="function">
    <text evidence="1 13">Transfers the gamma-phosphate of ATP to the 4'-position of a tetraacyldisaccharide 1-phosphate intermediate (termed DS-1-P) to form tetraacyldisaccharide 1,4'-bis-phosphate (lipid IVA).</text>
</comment>
<evidence type="ECO:0000256" key="2">
    <source>
        <dbReference type="ARBA" id="ARBA00004870"/>
    </source>
</evidence>
<evidence type="ECO:0000256" key="10">
    <source>
        <dbReference type="ARBA" id="ARBA00022840"/>
    </source>
</evidence>
<reference evidence="14 15" key="1">
    <citation type="submission" date="2016-11" db="EMBL/GenBank/DDBJ databases">
        <authorList>
            <person name="Jaros S."/>
            <person name="Januszkiewicz K."/>
            <person name="Wedrychowicz H."/>
        </authorList>
    </citation>
    <scope>NUCLEOTIDE SEQUENCE [LARGE SCALE GENOMIC DNA]</scope>
    <source>
        <strain evidence="14 15">DSM 16112</strain>
    </source>
</reference>
<keyword evidence="6 13" id="KW-0441">Lipid A biosynthesis</keyword>
<dbReference type="SUPFAM" id="SSF52540">
    <property type="entry name" value="P-loop containing nucleoside triphosphate hydrolases"/>
    <property type="match status" value="1"/>
</dbReference>
<proteinExistence type="inferred from homology"/>
<comment type="catalytic activity">
    <reaction evidence="13">
        <text>a lipid A disaccharide + ATP = a lipid IVA + ADP + H(+)</text>
        <dbReference type="Rhea" id="RHEA:67840"/>
        <dbReference type="ChEBI" id="CHEBI:15378"/>
        <dbReference type="ChEBI" id="CHEBI:30616"/>
        <dbReference type="ChEBI" id="CHEBI:176343"/>
        <dbReference type="ChEBI" id="CHEBI:176425"/>
        <dbReference type="ChEBI" id="CHEBI:456216"/>
        <dbReference type="EC" id="2.7.1.130"/>
    </reaction>
</comment>
<dbReference type="InterPro" id="IPR003758">
    <property type="entry name" value="LpxK"/>
</dbReference>
<evidence type="ECO:0000256" key="9">
    <source>
        <dbReference type="ARBA" id="ARBA00022777"/>
    </source>
</evidence>
<dbReference type="InterPro" id="IPR027417">
    <property type="entry name" value="P-loop_NTPase"/>
</dbReference>
<dbReference type="GO" id="GO:0009029">
    <property type="term" value="F:lipid-A 4'-kinase activity"/>
    <property type="evidence" value="ECO:0007669"/>
    <property type="project" value="UniProtKB-UniRule"/>
</dbReference>
<evidence type="ECO:0000256" key="11">
    <source>
        <dbReference type="ARBA" id="ARBA00023098"/>
    </source>
</evidence>
<dbReference type="EMBL" id="FQUZ01000002">
    <property type="protein sequence ID" value="SHE43101.1"/>
    <property type="molecule type" value="Genomic_DNA"/>
</dbReference>
<dbReference type="Proteomes" id="UP000184327">
    <property type="component" value="Unassembled WGS sequence"/>
</dbReference>
<protein>
    <recommendedName>
        <fullName evidence="4 13">Tetraacyldisaccharide 4'-kinase</fullName>
        <ecNumber evidence="3 13">2.7.1.130</ecNumber>
    </recommendedName>
    <alternativeName>
        <fullName evidence="12 13">Lipid A 4'-kinase</fullName>
    </alternativeName>
</protein>
<dbReference type="PANTHER" id="PTHR42724:SF1">
    <property type="entry name" value="TETRAACYLDISACCHARIDE 4'-KINASE, MITOCHONDRIAL-RELATED"/>
    <property type="match status" value="1"/>
</dbReference>
<keyword evidence="11 13" id="KW-0443">Lipid metabolism</keyword>
<evidence type="ECO:0000256" key="4">
    <source>
        <dbReference type="ARBA" id="ARBA00016436"/>
    </source>
</evidence>
<sequence>MAQPLSERIRQSWQGKGWLSTALLPLSWLYGAVIVARRGVHRLRHREPAARLPAFVIVVGNVVAGGAGKTPVTIALVQALQQRGWPVGVVSRGYGRTGQDCRPVRPDSHASEVGDEPLLIHRNTGAPVFVAERRMDAVQALLHACPQTRIIVSDDGLQHLALPRDFEICVFHETGIQNGRLLPAGPLREPWPRAVDAVLYRGEASPAIRQHPHAWPVQRQLAAQTRNGLGEQRALRDWAATPVLALAGIAEPQAFFTMLEARGLVLAQRLALPDHADDAALRARLPLLQQAVAAGMPVLCTEKDSVKLWPLFPQAYAVPLQVELPTGLLEQLAQRIDRVLPAIGR</sequence>
<comment type="pathway">
    <text evidence="2 13">Glycolipid biosynthesis; lipid IV(A) biosynthesis; lipid IV(A) from (3R)-3-hydroxytetradecanoyl-[acyl-carrier-protein] and UDP-N-acetyl-alpha-D-glucosamine: step 6/6.</text>
</comment>
<gene>
    <name evidence="13" type="primary">lpxK</name>
    <name evidence="14" type="ORF">SAMN02745117_00300</name>
</gene>
<evidence type="ECO:0000256" key="1">
    <source>
        <dbReference type="ARBA" id="ARBA00002274"/>
    </source>
</evidence>
<evidence type="ECO:0000256" key="3">
    <source>
        <dbReference type="ARBA" id="ARBA00012071"/>
    </source>
</evidence>
<dbReference type="STRING" id="1122156.SAMN02745117_00300"/>
<organism evidence="14 15">
    <name type="scientific">Lampropedia hyalina DSM 16112</name>
    <dbReference type="NCBI Taxonomy" id="1122156"/>
    <lineage>
        <taxon>Bacteria</taxon>
        <taxon>Pseudomonadati</taxon>
        <taxon>Pseudomonadota</taxon>
        <taxon>Betaproteobacteria</taxon>
        <taxon>Burkholderiales</taxon>
        <taxon>Comamonadaceae</taxon>
        <taxon>Lampropedia</taxon>
    </lineage>
</organism>
<comment type="similarity">
    <text evidence="13">Belongs to the LpxK family.</text>
</comment>
<accession>A0A1M4TF90</accession>
<dbReference type="GO" id="GO:0009244">
    <property type="term" value="P:lipopolysaccharide core region biosynthetic process"/>
    <property type="evidence" value="ECO:0007669"/>
    <property type="project" value="TreeGrafter"/>
</dbReference>
<name>A0A1M4TF90_9BURK</name>
<evidence type="ECO:0000256" key="13">
    <source>
        <dbReference type="HAMAP-Rule" id="MF_00409"/>
    </source>
</evidence>
<dbReference type="Pfam" id="PF02606">
    <property type="entry name" value="LpxK"/>
    <property type="match status" value="1"/>
</dbReference>
<dbReference type="GO" id="GO:0005886">
    <property type="term" value="C:plasma membrane"/>
    <property type="evidence" value="ECO:0007669"/>
    <property type="project" value="TreeGrafter"/>
</dbReference>
<evidence type="ECO:0000256" key="5">
    <source>
        <dbReference type="ARBA" id="ARBA00022516"/>
    </source>
</evidence>
<keyword evidence="5 13" id="KW-0444">Lipid biosynthesis</keyword>
<feature type="binding site" evidence="13">
    <location>
        <begin position="63"/>
        <end position="70"/>
    </location>
    <ligand>
        <name>ATP</name>
        <dbReference type="ChEBI" id="CHEBI:30616"/>
    </ligand>
</feature>
<keyword evidence="7 13" id="KW-0808">Transferase</keyword>
<dbReference type="EC" id="2.7.1.130" evidence="3 13"/>
<dbReference type="GO" id="GO:0005524">
    <property type="term" value="F:ATP binding"/>
    <property type="evidence" value="ECO:0007669"/>
    <property type="project" value="UniProtKB-UniRule"/>
</dbReference>
<dbReference type="AlphaFoldDB" id="A0A1M4TF90"/>
<dbReference type="RefSeq" id="WP_073353812.1">
    <property type="nucleotide sequence ID" value="NZ_FQUZ01000002.1"/>
</dbReference>
<keyword evidence="10 13" id="KW-0067">ATP-binding</keyword>
<keyword evidence="9 13" id="KW-0418">Kinase</keyword>
<evidence type="ECO:0000313" key="15">
    <source>
        <dbReference type="Proteomes" id="UP000184327"/>
    </source>
</evidence>
<dbReference type="HAMAP" id="MF_00409">
    <property type="entry name" value="LpxK"/>
    <property type="match status" value="1"/>
</dbReference>
<dbReference type="GO" id="GO:0009245">
    <property type="term" value="P:lipid A biosynthetic process"/>
    <property type="evidence" value="ECO:0007669"/>
    <property type="project" value="UniProtKB-UniRule"/>
</dbReference>
<evidence type="ECO:0000313" key="14">
    <source>
        <dbReference type="EMBL" id="SHE43101.1"/>
    </source>
</evidence>
<keyword evidence="8 13" id="KW-0547">Nucleotide-binding</keyword>
<evidence type="ECO:0000256" key="12">
    <source>
        <dbReference type="ARBA" id="ARBA00029757"/>
    </source>
</evidence>
<evidence type="ECO:0000256" key="7">
    <source>
        <dbReference type="ARBA" id="ARBA00022679"/>
    </source>
</evidence>
<dbReference type="UniPathway" id="UPA00359">
    <property type="reaction ID" value="UER00482"/>
</dbReference>
<keyword evidence="15" id="KW-1185">Reference proteome</keyword>